<dbReference type="EMBL" id="FXZK01000003">
    <property type="protein sequence ID" value="SMY07671.1"/>
    <property type="molecule type" value="Genomic_DNA"/>
</dbReference>
<evidence type="ECO:0000313" key="2">
    <source>
        <dbReference type="Proteomes" id="UP000201613"/>
    </source>
</evidence>
<name>A0A238LDI4_9RHOB</name>
<sequence>MLQTEAFGLVQCFAGNCRNVGLPAVGYEIKGQIVDGIGGCAIQCGANVLFGCVDLVDRQILDLLVGQNHLAVHLGTVCNRLRTQRRNIGRKVLCLQSHFTDRLPTRLGAAQQPETFKR</sequence>
<accession>A0A238LDI4</accession>
<keyword evidence="2" id="KW-1185">Reference proteome</keyword>
<reference evidence="1 2" key="1">
    <citation type="submission" date="2017-05" db="EMBL/GenBank/DDBJ databases">
        <authorList>
            <person name="Song R."/>
            <person name="Chenine A.L."/>
            <person name="Ruprecht R.M."/>
        </authorList>
    </citation>
    <scope>NUCLEOTIDE SEQUENCE [LARGE SCALE GENOMIC DNA]</scope>
    <source>
        <strain evidence="1 2">CECT 8899</strain>
    </source>
</reference>
<protein>
    <submittedName>
        <fullName evidence="1">Uncharacterized protein</fullName>
    </submittedName>
</protein>
<evidence type="ECO:0000313" key="1">
    <source>
        <dbReference type="EMBL" id="SMY07671.1"/>
    </source>
</evidence>
<dbReference type="AlphaFoldDB" id="A0A238LDI4"/>
<dbReference type="Proteomes" id="UP000201613">
    <property type="component" value="Unassembled WGS sequence"/>
</dbReference>
<gene>
    <name evidence="1" type="ORF">LOM8899_01810</name>
</gene>
<organism evidence="1 2">
    <name type="scientific">Flavimaricola marinus</name>
    <dbReference type="NCBI Taxonomy" id="1819565"/>
    <lineage>
        <taxon>Bacteria</taxon>
        <taxon>Pseudomonadati</taxon>
        <taxon>Pseudomonadota</taxon>
        <taxon>Alphaproteobacteria</taxon>
        <taxon>Rhodobacterales</taxon>
        <taxon>Paracoccaceae</taxon>
        <taxon>Flavimaricola</taxon>
    </lineage>
</organism>
<proteinExistence type="predicted"/>